<dbReference type="RefSeq" id="XP_009015673.1">
    <property type="nucleotide sequence ID" value="XM_009017425.1"/>
</dbReference>
<dbReference type="CTD" id="20213690"/>
<name>T1FXZ2_HELRO</name>
<protein>
    <submittedName>
        <fullName evidence="1 2">Uncharacterized protein</fullName>
    </submittedName>
</protein>
<gene>
    <name evidence="2" type="primary">20213690</name>
    <name evidence="1" type="ORF">HELRODRAFT_64779</name>
</gene>
<dbReference type="EnsemblMetazoa" id="HelroT64779">
    <property type="protein sequence ID" value="HelroP64779"/>
    <property type="gene ID" value="HelroG64779"/>
</dbReference>
<sequence length="67" mass="7630">VRQRIIFKPAVLTYKLLNTSQPSYLHQLISRRSSTRQLRSSSYTQLHQPGSNSSAVNKCFTYSSPSI</sequence>
<evidence type="ECO:0000313" key="2">
    <source>
        <dbReference type="EnsemblMetazoa" id="HelroP64779"/>
    </source>
</evidence>
<dbReference type="GeneID" id="20213690"/>
<keyword evidence="3" id="KW-1185">Reference proteome</keyword>
<dbReference type="HOGENOM" id="CLU_2819884_0_0_1"/>
<dbReference type="EMBL" id="AMQM01000602">
    <property type="status" value="NOT_ANNOTATED_CDS"/>
    <property type="molecule type" value="Genomic_DNA"/>
</dbReference>
<accession>T1FXZ2</accession>
<dbReference type="InParanoid" id="T1FXZ2"/>
<dbReference type="KEGG" id="hro:HELRODRAFT_64779"/>
<reference evidence="2" key="3">
    <citation type="submission" date="2015-06" db="UniProtKB">
        <authorList>
            <consortium name="EnsemblMetazoa"/>
        </authorList>
    </citation>
    <scope>IDENTIFICATION</scope>
</reference>
<proteinExistence type="predicted"/>
<organism evidence="2 3">
    <name type="scientific">Helobdella robusta</name>
    <name type="common">Californian leech</name>
    <dbReference type="NCBI Taxonomy" id="6412"/>
    <lineage>
        <taxon>Eukaryota</taxon>
        <taxon>Metazoa</taxon>
        <taxon>Spiralia</taxon>
        <taxon>Lophotrochozoa</taxon>
        <taxon>Annelida</taxon>
        <taxon>Clitellata</taxon>
        <taxon>Hirudinea</taxon>
        <taxon>Rhynchobdellida</taxon>
        <taxon>Glossiphoniidae</taxon>
        <taxon>Helobdella</taxon>
    </lineage>
</organism>
<dbReference type="Proteomes" id="UP000015101">
    <property type="component" value="Unassembled WGS sequence"/>
</dbReference>
<dbReference type="EMBL" id="KB096324">
    <property type="protein sequence ID" value="ESO06305.1"/>
    <property type="molecule type" value="Genomic_DNA"/>
</dbReference>
<evidence type="ECO:0000313" key="3">
    <source>
        <dbReference type="Proteomes" id="UP000015101"/>
    </source>
</evidence>
<dbReference type="AlphaFoldDB" id="T1FXZ2"/>
<evidence type="ECO:0000313" key="1">
    <source>
        <dbReference type="EMBL" id="ESO06305.1"/>
    </source>
</evidence>
<reference evidence="1 3" key="2">
    <citation type="journal article" date="2013" name="Nature">
        <title>Insights into bilaterian evolution from three spiralian genomes.</title>
        <authorList>
            <person name="Simakov O."/>
            <person name="Marletaz F."/>
            <person name="Cho S.J."/>
            <person name="Edsinger-Gonzales E."/>
            <person name="Havlak P."/>
            <person name="Hellsten U."/>
            <person name="Kuo D.H."/>
            <person name="Larsson T."/>
            <person name="Lv J."/>
            <person name="Arendt D."/>
            <person name="Savage R."/>
            <person name="Osoegawa K."/>
            <person name="de Jong P."/>
            <person name="Grimwood J."/>
            <person name="Chapman J.A."/>
            <person name="Shapiro H."/>
            <person name="Aerts A."/>
            <person name="Otillar R.P."/>
            <person name="Terry A.Y."/>
            <person name="Boore J.L."/>
            <person name="Grigoriev I.V."/>
            <person name="Lindberg D.R."/>
            <person name="Seaver E.C."/>
            <person name="Weisblat D.A."/>
            <person name="Putnam N.H."/>
            <person name="Rokhsar D.S."/>
        </authorList>
    </citation>
    <scope>NUCLEOTIDE SEQUENCE</scope>
</reference>
<reference evidence="3" key="1">
    <citation type="submission" date="2012-12" db="EMBL/GenBank/DDBJ databases">
        <authorList>
            <person name="Hellsten U."/>
            <person name="Grimwood J."/>
            <person name="Chapman J.A."/>
            <person name="Shapiro H."/>
            <person name="Aerts A."/>
            <person name="Otillar R.P."/>
            <person name="Terry A.Y."/>
            <person name="Boore J.L."/>
            <person name="Simakov O."/>
            <person name="Marletaz F."/>
            <person name="Cho S.-J."/>
            <person name="Edsinger-Gonzales E."/>
            <person name="Havlak P."/>
            <person name="Kuo D.-H."/>
            <person name="Larsson T."/>
            <person name="Lv J."/>
            <person name="Arendt D."/>
            <person name="Savage R."/>
            <person name="Osoegawa K."/>
            <person name="de Jong P."/>
            <person name="Lindberg D.R."/>
            <person name="Seaver E.C."/>
            <person name="Weisblat D.A."/>
            <person name="Putnam N.H."/>
            <person name="Grigoriev I.V."/>
            <person name="Rokhsar D.S."/>
        </authorList>
    </citation>
    <scope>NUCLEOTIDE SEQUENCE</scope>
</reference>